<reference evidence="2 3" key="1">
    <citation type="submission" date="2016-06" db="EMBL/GenBank/DDBJ databases">
        <authorList>
            <person name="Kjaerup R.B."/>
            <person name="Dalgaard T.S."/>
            <person name="Juul-Madsen H.R."/>
        </authorList>
    </citation>
    <scope>NUCLEOTIDE SEQUENCE [LARGE SCALE GENOMIC DNA]</scope>
    <source>
        <strain evidence="2 3">E2838</strain>
    </source>
</reference>
<feature type="transmembrane region" description="Helical" evidence="1">
    <location>
        <begin position="6"/>
        <end position="27"/>
    </location>
</feature>
<name>A0A1A2VQF1_MYCSC</name>
<protein>
    <submittedName>
        <fullName evidence="2">Hydrogenase</fullName>
    </submittedName>
</protein>
<feature type="transmembrane region" description="Helical" evidence="1">
    <location>
        <begin position="62"/>
        <end position="88"/>
    </location>
</feature>
<comment type="caution">
    <text evidence="2">The sequence shown here is derived from an EMBL/GenBank/DDBJ whole genome shotgun (WGS) entry which is preliminary data.</text>
</comment>
<sequence>MQTVLFTLGLVLFLIGLLTGFAVAALKNPRMALSSHLEAVLNGMFLVLIGLLWPHLHLTHAWGVTAVALIVYAAYANWLATLLAAAWGAGRRLAPIAAADYEASAAKEWVVSVLLLSLAVAVVAGVIIVIAGLYT</sequence>
<gene>
    <name evidence="2" type="ORF">A5679_17100</name>
</gene>
<keyword evidence="1" id="KW-1133">Transmembrane helix</keyword>
<feature type="transmembrane region" description="Helical" evidence="1">
    <location>
        <begin position="39"/>
        <end position="56"/>
    </location>
</feature>
<dbReference type="EMBL" id="LZJY01000210">
    <property type="protein sequence ID" value="OBI03105.1"/>
    <property type="molecule type" value="Genomic_DNA"/>
</dbReference>
<dbReference type="RefSeq" id="WP_067305683.1">
    <property type="nucleotide sequence ID" value="NZ_LZJY01000210.1"/>
</dbReference>
<dbReference type="Proteomes" id="UP000092207">
    <property type="component" value="Unassembled WGS sequence"/>
</dbReference>
<feature type="transmembrane region" description="Helical" evidence="1">
    <location>
        <begin position="109"/>
        <end position="134"/>
    </location>
</feature>
<evidence type="ECO:0000313" key="3">
    <source>
        <dbReference type="Proteomes" id="UP000092207"/>
    </source>
</evidence>
<accession>A0A1A2VQF1</accession>
<evidence type="ECO:0000313" key="2">
    <source>
        <dbReference type="EMBL" id="OBI03105.1"/>
    </source>
</evidence>
<keyword evidence="1" id="KW-0472">Membrane</keyword>
<keyword evidence="1" id="KW-0812">Transmembrane</keyword>
<proteinExistence type="predicted"/>
<evidence type="ECO:0000256" key="1">
    <source>
        <dbReference type="SAM" id="Phobius"/>
    </source>
</evidence>
<organism evidence="2 3">
    <name type="scientific">Mycobacterium scrofulaceum</name>
    <dbReference type="NCBI Taxonomy" id="1783"/>
    <lineage>
        <taxon>Bacteria</taxon>
        <taxon>Bacillati</taxon>
        <taxon>Actinomycetota</taxon>
        <taxon>Actinomycetes</taxon>
        <taxon>Mycobacteriales</taxon>
        <taxon>Mycobacteriaceae</taxon>
        <taxon>Mycobacterium</taxon>
    </lineage>
</organism>
<dbReference type="AlphaFoldDB" id="A0A1A2VQF1"/>